<dbReference type="RefSeq" id="XP_033592856.1">
    <property type="nucleotide sequence ID" value="XM_033732629.1"/>
</dbReference>
<dbReference type="Gene3D" id="3.30.530.20">
    <property type="match status" value="1"/>
</dbReference>
<organism evidence="1 2">
    <name type="scientific">Neohortaea acidophila</name>
    <dbReference type="NCBI Taxonomy" id="245834"/>
    <lineage>
        <taxon>Eukaryota</taxon>
        <taxon>Fungi</taxon>
        <taxon>Dikarya</taxon>
        <taxon>Ascomycota</taxon>
        <taxon>Pezizomycotina</taxon>
        <taxon>Dothideomycetes</taxon>
        <taxon>Dothideomycetidae</taxon>
        <taxon>Mycosphaerellales</taxon>
        <taxon>Teratosphaeriaceae</taxon>
        <taxon>Neohortaea</taxon>
    </lineage>
</organism>
<dbReference type="EMBL" id="MU001632">
    <property type="protein sequence ID" value="KAF2486287.1"/>
    <property type="molecule type" value="Genomic_DNA"/>
</dbReference>
<evidence type="ECO:0000313" key="1">
    <source>
        <dbReference type="EMBL" id="KAF2486287.1"/>
    </source>
</evidence>
<dbReference type="PANTHER" id="PTHR36166">
    <property type="entry name" value="CHROMOSOME 9, WHOLE GENOME SHOTGUN SEQUENCE"/>
    <property type="match status" value="1"/>
</dbReference>
<dbReference type="Pfam" id="PF10604">
    <property type="entry name" value="Polyketide_cyc2"/>
    <property type="match status" value="1"/>
</dbReference>
<reference evidence="1" key="1">
    <citation type="journal article" date="2020" name="Stud. Mycol.">
        <title>101 Dothideomycetes genomes: a test case for predicting lifestyles and emergence of pathogens.</title>
        <authorList>
            <person name="Haridas S."/>
            <person name="Albert R."/>
            <person name="Binder M."/>
            <person name="Bloem J."/>
            <person name="Labutti K."/>
            <person name="Salamov A."/>
            <person name="Andreopoulos B."/>
            <person name="Baker S."/>
            <person name="Barry K."/>
            <person name="Bills G."/>
            <person name="Bluhm B."/>
            <person name="Cannon C."/>
            <person name="Castanera R."/>
            <person name="Culley D."/>
            <person name="Daum C."/>
            <person name="Ezra D."/>
            <person name="Gonzalez J."/>
            <person name="Henrissat B."/>
            <person name="Kuo A."/>
            <person name="Liang C."/>
            <person name="Lipzen A."/>
            <person name="Lutzoni F."/>
            <person name="Magnuson J."/>
            <person name="Mondo S."/>
            <person name="Nolan M."/>
            <person name="Ohm R."/>
            <person name="Pangilinan J."/>
            <person name="Park H.-J."/>
            <person name="Ramirez L."/>
            <person name="Alfaro M."/>
            <person name="Sun H."/>
            <person name="Tritt A."/>
            <person name="Yoshinaga Y."/>
            <person name="Zwiers L.-H."/>
            <person name="Turgeon B."/>
            <person name="Goodwin S."/>
            <person name="Spatafora J."/>
            <person name="Crous P."/>
            <person name="Grigoriev I."/>
        </authorList>
    </citation>
    <scope>NUCLEOTIDE SEQUENCE</scope>
    <source>
        <strain evidence="1">CBS 113389</strain>
    </source>
</reference>
<accession>A0A6A6Q4G2</accession>
<dbReference type="SUPFAM" id="SSF55961">
    <property type="entry name" value="Bet v1-like"/>
    <property type="match status" value="1"/>
</dbReference>
<dbReference type="InterPro" id="IPR023393">
    <property type="entry name" value="START-like_dom_sf"/>
</dbReference>
<dbReference type="Proteomes" id="UP000799767">
    <property type="component" value="Unassembled WGS sequence"/>
</dbReference>
<keyword evidence="2" id="KW-1185">Reference proteome</keyword>
<proteinExistence type="predicted"/>
<protein>
    <submittedName>
        <fullName evidence="1">Uncharacterized protein</fullName>
    </submittedName>
</protein>
<dbReference type="PANTHER" id="PTHR36166:SF1">
    <property type="entry name" value="SRPBCC DOMAIN-CONTAINING PROTEIN"/>
    <property type="match status" value="1"/>
</dbReference>
<dbReference type="AlphaFoldDB" id="A0A6A6Q4G2"/>
<dbReference type="InterPro" id="IPR019587">
    <property type="entry name" value="Polyketide_cyclase/dehydratase"/>
</dbReference>
<sequence length="156" mass="17541">MVHVGSVIEIEAPPERVREVFLDFPNLPQWTTFFKSITVVGPKQPMELAKGDNVKVDFGNMTMTAPIEANTPRLFKWAGGMWWLFLGVHSFSFEPSKTTPGGTTFTNSEEFTGPMSFTMLKMKPFFGQQTETNFEKVCHDLKKRVESLEAAKSGAQ</sequence>
<name>A0A6A6Q4G2_9PEZI</name>
<dbReference type="CDD" id="cd07822">
    <property type="entry name" value="SRPBCC_4"/>
    <property type="match status" value="1"/>
</dbReference>
<evidence type="ECO:0000313" key="2">
    <source>
        <dbReference type="Proteomes" id="UP000799767"/>
    </source>
</evidence>
<dbReference type="GeneID" id="54473631"/>
<dbReference type="OrthoDB" id="509124at2759"/>
<gene>
    <name evidence="1" type="ORF">BDY17DRAFT_291203</name>
</gene>